<protein>
    <submittedName>
        <fullName evidence="4">Putative tetratricopeptide-like helical domain-containing protein</fullName>
    </submittedName>
</protein>
<evidence type="ECO:0000256" key="3">
    <source>
        <dbReference type="PROSITE-ProRule" id="PRU00708"/>
    </source>
</evidence>
<dbReference type="InterPro" id="IPR002885">
    <property type="entry name" value="PPR_rpt"/>
</dbReference>
<dbReference type="FunFam" id="1.25.40.10:FF:000090">
    <property type="entry name" value="Pentatricopeptide repeat-containing protein, chloroplastic"/>
    <property type="match status" value="1"/>
</dbReference>
<keyword evidence="1" id="KW-0677">Repeat</keyword>
<feature type="repeat" description="PPR" evidence="3">
    <location>
        <begin position="538"/>
        <end position="572"/>
    </location>
</feature>
<dbReference type="PANTHER" id="PTHR47926:SF435">
    <property type="entry name" value="PENTACOTRIPEPTIDE-REPEAT REGION OF PRORP DOMAIN-CONTAINING PROTEIN"/>
    <property type="match status" value="1"/>
</dbReference>
<dbReference type="FunFam" id="1.25.40.10:FF:000196">
    <property type="entry name" value="Pentatricopeptide repeat-containing protein At4g14850"/>
    <property type="match status" value="1"/>
</dbReference>
<organism evidence="4 5">
    <name type="scientific">Rosa chinensis</name>
    <name type="common">China rose</name>
    <dbReference type="NCBI Taxonomy" id="74649"/>
    <lineage>
        <taxon>Eukaryota</taxon>
        <taxon>Viridiplantae</taxon>
        <taxon>Streptophyta</taxon>
        <taxon>Embryophyta</taxon>
        <taxon>Tracheophyta</taxon>
        <taxon>Spermatophyta</taxon>
        <taxon>Magnoliopsida</taxon>
        <taxon>eudicotyledons</taxon>
        <taxon>Gunneridae</taxon>
        <taxon>Pentapetalae</taxon>
        <taxon>rosids</taxon>
        <taxon>fabids</taxon>
        <taxon>Rosales</taxon>
        <taxon>Rosaceae</taxon>
        <taxon>Rosoideae</taxon>
        <taxon>Rosoideae incertae sedis</taxon>
        <taxon>Rosa</taxon>
    </lineage>
</organism>
<dbReference type="EMBL" id="PDCK01000044">
    <property type="protein sequence ID" value="PRQ24271.1"/>
    <property type="molecule type" value="Genomic_DNA"/>
</dbReference>
<dbReference type="FunFam" id="1.25.40.10:FF:000343">
    <property type="entry name" value="Pentatricopeptide repeat-containing protein At3g58590"/>
    <property type="match status" value="1"/>
</dbReference>
<dbReference type="NCBIfam" id="TIGR00756">
    <property type="entry name" value="PPR"/>
    <property type="match status" value="6"/>
</dbReference>
<sequence length="821" mass="91703">MVLARTRGHLELELEWARRVMRSLRLLGLPLASTIKTIIPCKVKPRQFHLYHSSKPCSSCSYPSLGKHSTAIAGALSLAETSNSCFLGLQIHARIIKLGLTSDIFSLNNLIKVYSKCGQLGDALKVFDEMPERNLVSWTLLVTAAVQDGEFELGLEVYSELVKTGLRPNEFSVASVLKACASTEAYKFGVSVHCCALKLGIEQNLFVASSLLNMYAELEDVESAEGVFESTTDLDTACWNTMIGGYTKCGYGFESLKLVSLMVCKGISMDHFTFVNALKGCSSMGNLDFGKQLHGLLIRSEMEFSTSVMNALMDMYSTHGKKDLAFKVFNRIKTKDIISWNTAFGVFSEDINAKELLNLVHEFMLANMKPNHVTFSVLFRQCGQLLDLNLGLQFFCLALQFGVYNEAIVRSSLMNMFSRCGAVEMAFLFFDSLLYKSITSWNELISGCNSNYYYVEAMKSFYNLWHLGVGVNEFTLSIILETCFRDEHQQMVRQIHGAIVKSGYSLHGYVCSSLIKCYVKLGQLDESFEFFNGFERLDVEIWGTMISALVHQGYHFQAIKFLNSLMEAGRKPDEFILGSILSSCAHIAGYHLTHSVHSIVIKMGFQKQVFVVSAVIDAYAKCGDIENARMIFSQSSRSGDVVICNAMIIACAHHGLVEEAMAIFEKMKLANLKPSQATFVSVLAACSHMGRVDQGRLLFESIASDHKLKQISQDIYGCMVDMLSRNGFLEEARQIIEVVPYTPWPAILRSLLSGCRTHGNLQLGEWAVKELVQLVPENDAPYVLLSKAHSEAGSWEDATKIRREMIERGVQKNTGYSWIEL</sequence>
<dbReference type="OrthoDB" id="733253at2759"/>
<feature type="repeat" description="PPR" evidence="3">
    <location>
        <begin position="778"/>
        <end position="812"/>
    </location>
</feature>
<proteinExistence type="inferred from homology"/>
<evidence type="ECO:0000256" key="1">
    <source>
        <dbReference type="ARBA" id="ARBA00022737"/>
    </source>
</evidence>
<dbReference type="Gene3D" id="1.25.40.10">
    <property type="entry name" value="Tetratricopeptide repeat domain"/>
    <property type="match status" value="6"/>
</dbReference>
<dbReference type="Pfam" id="PF13041">
    <property type="entry name" value="PPR_2"/>
    <property type="match status" value="2"/>
</dbReference>
<feature type="repeat" description="PPR" evidence="3">
    <location>
        <begin position="640"/>
        <end position="674"/>
    </location>
</feature>
<gene>
    <name evidence="4" type="ORF">RchiOBHm_Chr6g0270531</name>
</gene>
<dbReference type="Gramene" id="PRQ24271">
    <property type="protein sequence ID" value="PRQ24271"/>
    <property type="gene ID" value="RchiOBHm_Chr6g0270531"/>
</dbReference>
<dbReference type="OMA" id="WPAIWRS"/>
<comment type="caution">
    <text evidence="4">The sequence shown here is derived from an EMBL/GenBank/DDBJ whole genome shotgun (WGS) entry which is preliminary data.</text>
</comment>
<dbReference type="GO" id="GO:0009451">
    <property type="term" value="P:RNA modification"/>
    <property type="evidence" value="ECO:0007669"/>
    <property type="project" value="InterPro"/>
</dbReference>
<evidence type="ECO:0000313" key="4">
    <source>
        <dbReference type="EMBL" id="PRQ24271.1"/>
    </source>
</evidence>
<comment type="similarity">
    <text evidence="2">Belongs to the PPR family. PCMP-E subfamily.</text>
</comment>
<dbReference type="GO" id="GO:0003723">
    <property type="term" value="F:RNA binding"/>
    <property type="evidence" value="ECO:0007669"/>
    <property type="project" value="InterPro"/>
</dbReference>
<dbReference type="InterPro" id="IPR011990">
    <property type="entry name" value="TPR-like_helical_dom_sf"/>
</dbReference>
<accession>A0A2P6PQT5</accession>
<feature type="repeat" description="PPR" evidence="3">
    <location>
        <begin position="103"/>
        <end position="137"/>
    </location>
</feature>
<dbReference type="InterPro" id="IPR046960">
    <property type="entry name" value="PPR_At4g14850-like_plant"/>
</dbReference>
<dbReference type="InterPro" id="IPR046848">
    <property type="entry name" value="E_motif"/>
</dbReference>
<dbReference type="STRING" id="74649.A0A2P6PQT5"/>
<evidence type="ECO:0000256" key="2">
    <source>
        <dbReference type="ARBA" id="ARBA00061659"/>
    </source>
</evidence>
<evidence type="ECO:0000313" key="5">
    <source>
        <dbReference type="Proteomes" id="UP000238479"/>
    </source>
</evidence>
<reference evidence="4 5" key="1">
    <citation type="journal article" date="2018" name="Nat. Genet.">
        <title>The Rosa genome provides new insights in the design of modern roses.</title>
        <authorList>
            <person name="Bendahmane M."/>
        </authorList>
    </citation>
    <scope>NUCLEOTIDE SEQUENCE [LARGE SCALE GENOMIC DNA]</scope>
    <source>
        <strain evidence="5">cv. Old Blush</strain>
    </source>
</reference>
<dbReference type="PROSITE" id="PS51375">
    <property type="entry name" value="PPR"/>
    <property type="match status" value="5"/>
</dbReference>
<feature type="repeat" description="PPR" evidence="3">
    <location>
        <begin position="235"/>
        <end position="269"/>
    </location>
</feature>
<dbReference type="AlphaFoldDB" id="A0A2P6PQT5"/>
<dbReference type="Proteomes" id="UP000238479">
    <property type="component" value="Chromosome 6"/>
</dbReference>
<dbReference type="PANTHER" id="PTHR47926">
    <property type="entry name" value="PENTATRICOPEPTIDE REPEAT-CONTAINING PROTEIN"/>
    <property type="match status" value="1"/>
</dbReference>
<dbReference type="Pfam" id="PF01535">
    <property type="entry name" value="PPR"/>
    <property type="match status" value="7"/>
</dbReference>
<keyword evidence="5" id="KW-1185">Reference proteome</keyword>
<name>A0A2P6PQT5_ROSCH</name>
<dbReference type="Pfam" id="PF20431">
    <property type="entry name" value="E_motif"/>
    <property type="match status" value="1"/>
</dbReference>